<evidence type="ECO:0000256" key="6">
    <source>
        <dbReference type="ARBA" id="ARBA00023029"/>
    </source>
</evidence>
<evidence type="ECO:0000313" key="11">
    <source>
        <dbReference type="Proteomes" id="UP000217257"/>
    </source>
</evidence>
<dbReference type="InterPro" id="IPR014721">
    <property type="entry name" value="Ribsml_uS5_D2-typ_fold_subgr"/>
</dbReference>
<evidence type="ECO:0000256" key="7">
    <source>
        <dbReference type="ARBA" id="ARBA00023125"/>
    </source>
</evidence>
<evidence type="ECO:0000313" key="10">
    <source>
        <dbReference type="EMBL" id="ATB40466.1"/>
    </source>
</evidence>
<keyword evidence="7" id="KW-0238">DNA-binding</keyword>
<evidence type="ECO:0000256" key="2">
    <source>
        <dbReference type="ARBA" id="ARBA00010708"/>
    </source>
</evidence>
<evidence type="ECO:0000256" key="8">
    <source>
        <dbReference type="ARBA" id="ARBA00023235"/>
    </source>
</evidence>
<evidence type="ECO:0000256" key="1">
    <source>
        <dbReference type="ARBA" id="ARBA00000185"/>
    </source>
</evidence>
<dbReference type="GO" id="GO:0005524">
    <property type="term" value="F:ATP binding"/>
    <property type="evidence" value="ECO:0007669"/>
    <property type="project" value="UniProtKB-KW"/>
</dbReference>
<name>A0A250JBB2_9BACT</name>
<proteinExistence type="inferred from homology"/>
<evidence type="ECO:0000256" key="5">
    <source>
        <dbReference type="ARBA" id="ARBA00022840"/>
    </source>
</evidence>
<comment type="similarity">
    <text evidence="2">Belongs to the type II topoisomerase GyrB family.</text>
</comment>
<dbReference type="Proteomes" id="UP000217257">
    <property type="component" value="Chromosome"/>
</dbReference>
<dbReference type="InterPro" id="IPR013506">
    <property type="entry name" value="Topo_IIA_bsu_dom2"/>
</dbReference>
<dbReference type="GO" id="GO:0003918">
    <property type="term" value="F:DNA topoisomerase type II (double strand cut, ATP-hydrolyzing) activity"/>
    <property type="evidence" value="ECO:0007669"/>
    <property type="project" value="UniProtKB-EC"/>
</dbReference>
<keyword evidence="8" id="KW-0413">Isomerase</keyword>
<dbReference type="Pfam" id="PF00204">
    <property type="entry name" value="DNA_gyraseB"/>
    <property type="match status" value="1"/>
</dbReference>
<dbReference type="GO" id="GO:0006265">
    <property type="term" value="P:DNA topological change"/>
    <property type="evidence" value="ECO:0007669"/>
    <property type="project" value="InterPro"/>
</dbReference>
<dbReference type="EMBL" id="CP022098">
    <property type="protein sequence ID" value="ATB40466.1"/>
    <property type="molecule type" value="Genomic_DNA"/>
</dbReference>
<dbReference type="PANTHER" id="PTHR45866">
    <property type="entry name" value="DNA GYRASE/TOPOISOMERASE SUBUNIT B"/>
    <property type="match status" value="1"/>
</dbReference>
<sequence>MEELAALFPRVTYRLRDAVLQREERYRFEQGLGDYCARLSAPALPLHAPWCFEGHRGTTRVRLVLQWCQEPGSRLVSWVNLHRAHAGTHLEGLLDGLRLAPHDATESRPHLRIPLYIPSELLNGLTVLFEVSIPQPIWDGSLKGDLANEECEFDVAELVQAWLRQRFEAEPVVTERILEHALGRYITRG</sequence>
<reference evidence="10 11" key="1">
    <citation type="submission" date="2017-06" db="EMBL/GenBank/DDBJ databases">
        <title>Sequencing and comparative analysis of myxobacterial genomes.</title>
        <authorList>
            <person name="Rupp O."/>
            <person name="Goesmann A."/>
            <person name="Sogaard-Andersen L."/>
        </authorList>
    </citation>
    <scope>NUCLEOTIDE SEQUENCE [LARGE SCALE GENOMIC DNA]</scope>
    <source>
        <strain evidence="10 11">DSM 52655</strain>
    </source>
</reference>
<evidence type="ECO:0000259" key="9">
    <source>
        <dbReference type="Pfam" id="PF00204"/>
    </source>
</evidence>
<dbReference type="KEGG" id="cfus:CYFUS_005915"/>
<protein>
    <recommendedName>
        <fullName evidence="3">DNA topoisomerase (ATP-hydrolyzing)</fullName>
        <ecNumber evidence="3">5.6.2.2</ecNumber>
    </recommendedName>
</protein>
<dbReference type="PANTHER" id="PTHR45866:SF1">
    <property type="entry name" value="DNA GYRASE SUBUNIT B, MITOCHONDRIAL"/>
    <property type="match status" value="1"/>
</dbReference>
<dbReference type="GO" id="GO:0003677">
    <property type="term" value="F:DNA binding"/>
    <property type="evidence" value="ECO:0007669"/>
    <property type="project" value="UniProtKB-KW"/>
</dbReference>
<gene>
    <name evidence="10" type="ORF">CYFUS_005915</name>
</gene>
<evidence type="ECO:0000256" key="3">
    <source>
        <dbReference type="ARBA" id="ARBA00012895"/>
    </source>
</evidence>
<keyword evidence="6" id="KW-0799">Topoisomerase</keyword>
<comment type="catalytic activity">
    <reaction evidence="1">
        <text>ATP-dependent breakage, passage and rejoining of double-stranded DNA.</text>
        <dbReference type="EC" id="5.6.2.2"/>
    </reaction>
</comment>
<organism evidence="10 11">
    <name type="scientific">Cystobacter fuscus</name>
    <dbReference type="NCBI Taxonomy" id="43"/>
    <lineage>
        <taxon>Bacteria</taxon>
        <taxon>Pseudomonadati</taxon>
        <taxon>Myxococcota</taxon>
        <taxon>Myxococcia</taxon>
        <taxon>Myxococcales</taxon>
        <taxon>Cystobacterineae</taxon>
        <taxon>Archangiaceae</taxon>
        <taxon>Cystobacter</taxon>
    </lineage>
</organism>
<accession>A0A250JBB2</accession>
<dbReference type="SUPFAM" id="SSF54211">
    <property type="entry name" value="Ribosomal protein S5 domain 2-like"/>
    <property type="match status" value="1"/>
</dbReference>
<dbReference type="EC" id="5.6.2.2" evidence="3"/>
<feature type="domain" description="DNA topoisomerase type IIA subunit B" evidence="9">
    <location>
        <begin position="31"/>
        <end position="184"/>
    </location>
</feature>
<dbReference type="AlphaFoldDB" id="A0A250JBB2"/>
<dbReference type="Gene3D" id="3.30.230.10">
    <property type="match status" value="1"/>
</dbReference>
<keyword evidence="5" id="KW-0067">ATP-binding</keyword>
<evidence type="ECO:0000256" key="4">
    <source>
        <dbReference type="ARBA" id="ARBA00022741"/>
    </source>
</evidence>
<keyword evidence="4" id="KW-0547">Nucleotide-binding</keyword>
<dbReference type="InterPro" id="IPR020568">
    <property type="entry name" value="Ribosomal_Su5_D2-typ_SF"/>
</dbReference>